<organism evidence="2 3">
    <name type="scientific">Triparma retinervis</name>
    <dbReference type="NCBI Taxonomy" id="2557542"/>
    <lineage>
        <taxon>Eukaryota</taxon>
        <taxon>Sar</taxon>
        <taxon>Stramenopiles</taxon>
        <taxon>Ochrophyta</taxon>
        <taxon>Bolidophyceae</taxon>
        <taxon>Parmales</taxon>
        <taxon>Triparmaceae</taxon>
        <taxon>Triparma</taxon>
    </lineage>
</organism>
<evidence type="ECO:0000313" key="3">
    <source>
        <dbReference type="Proteomes" id="UP001165082"/>
    </source>
</evidence>
<dbReference type="EMBL" id="BRXZ01001028">
    <property type="protein sequence ID" value="GMH60312.1"/>
    <property type="molecule type" value="Genomic_DNA"/>
</dbReference>
<dbReference type="OrthoDB" id="424974at2759"/>
<accession>A0A9W6ZTR6</accession>
<proteinExistence type="predicted"/>
<evidence type="ECO:0000259" key="1">
    <source>
        <dbReference type="Pfam" id="PF00172"/>
    </source>
</evidence>
<dbReference type="Pfam" id="PF00172">
    <property type="entry name" value="Zn_clus"/>
    <property type="match status" value="1"/>
</dbReference>
<dbReference type="CDD" id="cd00067">
    <property type="entry name" value="GAL4"/>
    <property type="match status" value="1"/>
</dbReference>
<gene>
    <name evidence="2" type="ORF">TrRE_jg845</name>
</gene>
<reference evidence="2" key="1">
    <citation type="submission" date="2022-07" db="EMBL/GenBank/DDBJ databases">
        <title>Genome analysis of Parmales, a sister group of diatoms, reveals the evolutionary specialization of diatoms from phago-mixotrophs to photoautotrophs.</title>
        <authorList>
            <person name="Ban H."/>
            <person name="Sato S."/>
            <person name="Yoshikawa S."/>
            <person name="Kazumasa Y."/>
            <person name="Nakamura Y."/>
            <person name="Ichinomiya M."/>
            <person name="Saitoh K."/>
            <person name="Sato N."/>
            <person name="Blanc-Mathieu R."/>
            <person name="Endo H."/>
            <person name="Kuwata A."/>
            <person name="Ogata H."/>
        </authorList>
    </citation>
    <scope>NUCLEOTIDE SEQUENCE</scope>
</reference>
<sequence>MNCREAKVKCSKSLPCLRCVRKGEMCVEAPPHRSSSSSRKRSWEGGESFVFEEDWQAVSRGRKLGAKTWRNDKKFDEPIDTLSTVMEEFEGGGGLGENDTQNAGMKFLITDSLIRAFRFRNFHFLAIASNLANSLGVDMNEIMCAAEADGALKLEFVSGLLFQQDVTDIFRPKPARDLWPPEMSADFSLHRSLVVCTRLHQGTTSIWGSPRFSDSFVTDDAFRDNYIDCHERKANWETIIFPPMTLMELPDALGIMIKNTKRYGNDVQRGGHLEMMLSQKDGTQRLVMLEICMVIQSVTQKWSWFRFLPINKGEESAVTSSFSTALLCGLRGCSNCNESDMVLAGLSAAFWGPAEYKH</sequence>
<feature type="domain" description="Zn(2)-C6 fungal-type" evidence="1">
    <location>
        <begin position="2"/>
        <end position="30"/>
    </location>
</feature>
<keyword evidence="3" id="KW-1185">Reference proteome</keyword>
<dbReference type="GO" id="GO:0000981">
    <property type="term" value="F:DNA-binding transcription factor activity, RNA polymerase II-specific"/>
    <property type="evidence" value="ECO:0007669"/>
    <property type="project" value="InterPro"/>
</dbReference>
<dbReference type="GO" id="GO:0008270">
    <property type="term" value="F:zinc ion binding"/>
    <property type="evidence" value="ECO:0007669"/>
    <property type="project" value="InterPro"/>
</dbReference>
<name>A0A9W6ZTR6_9STRA</name>
<dbReference type="Gene3D" id="4.10.240.10">
    <property type="entry name" value="Zn(2)-C6 fungal-type DNA-binding domain"/>
    <property type="match status" value="1"/>
</dbReference>
<protein>
    <recommendedName>
        <fullName evidence="1">Zn(2)-C6 fungal-type domain-containing protein</fullName>
    </recommendedName>
</protein>
<dbReference type="InterPro" id="IPR001138">
    <property type="entry name" value="Zn2Cys6_DnaBD"/>
</dbReference>
<dbReference type="InterPro" id="IPR036864">
    <property type="entry name" value="Zn2-C6_fun-type_DNA-bd_sf"/>
</dbReference>
<dbReference type="AlphaFoldDB" id="A0A9W6ZTR6"/>
<comment type="caution">
    <text evidence="2">The sequence shown here is derived from an EMBL/GenBank/DDBJ whole genome shotgun (WGS) entry which is preliminary data.</text>
</comment>
<dbReference type="SUPFAM" id="SSF57701">
    <property type="entry name" value="Zn2/Cys6 DNA-binding domain"/>
    <property type="match status" value="1"/>
</dbReference>
<evidence type="ECO:0000313" key="2">
    <source>
        <dbReference type="EMBL" id="GMH60312.1"/>
    </source>
</evidence>
<dbReference type="Proteomes" id="UP001165082">
    <property type="component" value="Unassembled WGS sequence"/>
</dbReference>